<dbReference type="PROSITE" id="PS51257">
    <property type="entry name" value="PROKAR_LIPOPROTEIN"/>
    <property type="match status" value="1"/>
</dbReference>
<dbReference type="Proteomes" id="UP000779070">
    <property type="component" value="Unassembled WGS sequence"/>
</dbReference>
<keyword evidence="3" id="KW-1185">Reference proteome</keyword>
<protein>
    <recommendedName>
        <fullName evidence="4">Lipoprotein</fullName>
    </recommendedName>
</protein>
<evidence type="ECO:0000313" key="3">
    <source>
        <dbReference type="Proteomes" id="UP000779070"/>
    </source>
</evidence>
<accession>A0ABS3A3A1</accession>
<evidence type="ECO:0008006" key="4">
    <source>
        <dbReference type="Google" id="ProtNLM"/>
    </source>
</evidence>
<dbReference type="RefSeq" id="WP_157634050.1">
    <property type="nucleotide sequence ID" value="NZ_CAWMDY010000043.1"/>
</dbReference>
<feature type="signal peptide" evidence="1">
    <location>
        <begin position="1"/>
        <end position="21"/>
    </location>
</feature>
<sequence length="139" mass="15815">MKRLCSLSLVFLVGCSSPSLTEPYKALLTQKEHCFELAKSGGDVFPQSEWLSNLSKEQQRVVLSYLAQYAYNQCIGEQVRALKQSVLQQSKDIQTFFNEYVGLHELNGEMPTDVDRQALLTIQDQIQMPFVSNDVYESL</sequence>
<proteinExistence type="predicted"/>
<reference evidence="2 3" key="1">
    <citation type="submission" date="2021-02" db="EMBL/GenBank/DDBJ databases">
        <title>Draft Genome Sequences of 5 Vibrio neptunius Strains Isolated From of Bivalve Hatcheries.</title>
        <authorList>
            <person name="Galvis F."/>
            <person name="Barja J.L."/>
            <person name="Lemos M.L."/>
            <person name="Balado M."/>
        </authorList>
    </citation>
    <scope>NUCLEOTIDE SEQUENCE [LARGE SCALE GENOMIC DNA]</scope>
    <source>
        <strain evidence="2 3">PP-145.98</strain>
    </source>
</reference>
<dbReference type="EMBL" id="JAFHLB010000014">
    <property type="protein sequence ID" value="MBN3578490.1"/>
    <property type="molecule type" value="Genomic_DNA"/>
</dbReference>
<comment type="caution">
    <text evidence="2">The sequence shown here is derived from an EMBL/GenBank/DDBJ whole genome shotgun (WGS) entry which is preliminary data.</text>
</comment>
<dbReference type="GeneID" id="88757546"/>
<evidence type="ECO:0000256" key="1">
    <source>
        <dbReference type="SAM" id="SignalP"/>
    </source>
</evidence>
<evidence type="ECO:0000313" key="2">
    <source>
        <dbReference type="EMBL" id="MBN3578490.1"/>
    </source>
</evidence>
<gene>
    <name evidence="2" type="ORF">JYA62_12535</name>
</gene>
<name>A0ABS3A3A1_9VIBR</name>
<organism evidence="2 3">
    <name type="scientific">Vibrio neptunius</name>
    <dbReference type="NCBI Taxonomy" id="170651"/>
    <lineage>
        <taxon>Bacteria</taxon>
        <taxon>Pseudomonadati</taxon>
        <taxon>Pseudomonadota</taxon>
        <taxon>Gammaproteobacteria</taxon>
        <taxon>Vibrionales</taxon>
        <taxon>Vibrionaceae</taxon>
        <taxon>Vibrio</taxon>
    </lineage>
</organism>
<feature type="chain" id="PRO_5046621029" description="Lipoprotein" evidence="1">
    <location>
        <begin position="22"/>
        <end position="139"/>
    </location>
</feature>
<keyword evidence="1" id="KW-0732">Signal</keyword>